<gene>
    <name evidence="2" type="ORF">GCM10009067_14580</name>
</gene>
<keyword evidence="1" id="KW-1133">Transmembrane helix</keyword>
<feature type="transmembrane region" description="Helical" evidence="1">
    <location>
        <begin position="80"/>
        <end position="101"/>
    </location>
</feature>
<dbReference type="Proteomes" id="UP000614221">
    <property type="component" value="Unassembled WGS sequence"/>
</dbReference>
<feature type="transmembrane region" description="Helical" evidence="1">
    <location>
        <begin position="43"/>
        <end position="68"/>
    </location>
</feature>
<reference evidence="2" key="2">
    <citation type="submission" date="2020-09" db="EMBL/GenBank/DDBJ databases">
        <authorList>
            <person name="Sun Q."/>
            <person name="Ohkuma M."/>
        </authorList>
    </citation>
    <scope>NUCLEOTIDE SEQUENCE</scope>
    <source>
        <strain evidence="2">JCM 19018</strain>
    </source>
</reference>
<proteinExistence type="predicted"/>
<protein>
    <submittedName>
        <fullName evidence="2">Uncharacterized protein</fullName>
    </submittedName>
</protein>
<organism evidence="2 3">
    <name type="scientific">Haloarcula sebkhae</name>
    <dbReference type="NCBI Taxonomy" id="932660"/>
    <lineage>
        <taxon>Archaea</taxon>
        <taxon>Methanobacteriati</taxon>
        <taxon>Methanobacteriota</taxon>
        <taxon>Stenosarchaea group</taxon>
        <taxon>Halobacteria</taxon>
        <taxon>Halobacteriales</taxon>
        <taxon>Haloarculaceae</taxon>
        <taxon>Haloarcula</taxon>
    </lineage>
</organism>
<dbReference type="OrthoDB" id="221869at2157"/>
<evidence type="ECO:0000256" key="1">
    <source>
        <dbReference type="SAM" id="Phobius"/>
    </source>
</evidence>
<comment type="caution">
    <text evidence="2">The sequence shown here is derived from an EMBL/GenBank/DDBJ whole genome shotgun (WGS) entry which is preliminary data.</text>
</comment>
<evidence type="ECO:0000313" key="2">
    <source>
        <dbReference type="EMBL" id="GGK63350.1"/>
    </source>
</evidence>
<keyword evidence="1" id="KW-0472">Membrane</keyword>
<feature type="transmembrane region" description="Helical" evidence="1">
    <location>
        <begin position="12"/>
        <end position="36"/>
    </location>
</feature>
<accession>A0A830EWX5</accession>
<dbReference type="AlphaFoldDB" id="A0A830EWX5"/>
<name>A0A830EWX5_9EURY</name>
<dbReference type="RefSeq" id="WP_188976672.1">
    <property type="nucleotide sequence ID" value="NZ_BMPD01000002.1"/>
</dbReference>
<dbReference type="EMBL" id="BMPD01000002">
    <property type="protein sequence ID" value="GGK63350.1"/>
    <property type="molecule type" value="Genomic_DNA"/>
</dbReference>
<evidence type="ECO:0000313" key="3">
    <source>
        <dbReference type="Proteomes" id="UP000614221"/>
    </source>
</evidence>
<keyword evidence="1" id="KW-0812">Transmembrane</keyword>
<sequence length="110" mass="11778">MAGEDAESSSGGLLSALGLALKTVFGLLLGIILAPYRRFARRLLAGAILIPIAGFLGVFIFAGFAGGMELFDFLGVNRRIGFLVSITVGMMLPWVVILGILHRYTDHEIL</sequence>
<reference evidence="2" key="1">
    <citation type="journal article" date="2014" name="Int. J. Syst. Evol. Microbiol.">
        <title>Complete genome sequence of Corynebacterium casei LMG S-19264T (=DSM 44701T), isolated from a smear-ripened cheese.</title>
        <authorList>
            <consortium name="US DOE Joint Genome Institute (JGI-PGF)"/>
            <person name="Walter F."/>
            <person name="Albersmeier A."/>
            <person name="Kalinowski J."/>
            <person name="Ruckert C."/>
        </authorList>
    </citation>
    <scope>NUCLEOTIDE SEQUENCE</scope>
    <source>
        <strain evidence="2">JCM 19018</strain>
    </source>
</reference>